<feature type="region of interest" description="Disordered" evidence="1">
    <location>
        <begin position="226"/>
        <end position="256"/>
    </location>
</feature>
<protein>
    <submittedName>
        <fullName evidence="2">Uncharacterized protein</fullName>
    </submittedName>
</protein>
<dbReference type="EMBL" id="CP011125">
    <property type="protein sequence ID" value="AKF11355.1"/>
    <property type="molecule type" value="Genomic_DNA"/>
</dbReference>
<gene>
    <name evidence="2" type="ORF">DB32_008504</name>
</gene>
<proteinExistence type="predicted"/>
<dbReference type="KEGG" id="samy:DB32_008504"/>
<name>A0A0F6WA74_9BACT</name>
<sequence length="256" mass="26664">MTEVSKTVADHLAISEQVLQAIEVLGGKVAEGIASGARIPRDVVLSAVIAWLGTHLRSAHDALRDADLEHAAELQDDRAPRDARDQITADLRGALISASSVVRGAYGESFSTAAGLEAAVEKRPDLVAAQAHRIARALRAGRAPATITEGVRVDLAALASSLEARASRLDDALSIVRREEREAQTAMSARDAALARWERTYAGVAEIFTGLCTLAGLDDLARKVRPTPRRRAGLPDDGGAPPGGGGEGDGGGGTTE</sequence>
<dbReference type="OrthoDB" id="5517340at2"/>
<keyword evidence="3" id="KW-1185">Reference proteome</keyword>
<organism evidence="2 3">
    <name type="scientific">Sandaracinus amylolyticus</name>
    <dbReference type="NCBI Taxonomy" id="927083"/>
    <lineage>
        <taxon>Bacteria</taxon>
        <taxon>Pseudomonadati</taxon>
        <taxon>Myxococcota</taxon>
        <taxon>Polyangia</taxon>
        <taxon>Polyangiales</taxon>
        <taxon>Sandaracinaceae</taxon>
        <taxon>Sandaracinus</taxon>
    </lineage>
</organism>
<dbReference type="AlphaFoldDB" id="A0A0F6WA74"/>
<evidence type="ECO:0000313" key="2">
    <source>
        <dbReference type="EMBL" id="AKF11355.1"/>
    </source>
</evidence>
<feature type="compositionally biased region" description="Gly residues" evidence="1">
    <location>
        <begin position="240"/>
        <end position="256"/>
    </location>
</feature>
<evidence type="ECO:0000256" key="1">
    <source>
        <dbReference type="SAM" id="MobiDB-lite"/>
    </source>
</evidence>
<evidence type="ECO:0000313" key="3">
    <source>
        <dbReference type="Proteomes" id="UP000034883"/>
    </source>
</evidence>
<dbReference type="Proteomes" id="UP000034883">
    <property type="component" value="Chromosome"/>
</dbReference>
<dbReference type="RefSeq" id="WP_053238230.1">
    <property type="nucleotide sequence ID" value="NZ_CP011125.1"/>
</dbReference>
<accession>A0A0F6WA74</accession>
<dbReference type="STRING" id="927083.DB32_008504"/>
<reference evidence="2 3" key="1">
    <citation type="submission" date="2015-03" db="EMBL/GenBank/DDBJ databases">
        <title>Genome assembly of Sandaracinus amylolyticus DSM 53668.</title>
        <authorList>
            <person name="Sharma G."/>
            <person name="Subramanian S."/>
        </authorList>
    </citation>
    <scope>NUCLEOTIDE SEQUENCE [LARGE SCALE GENOMIC DNA]</scope>
    <source>
        <strain evidence="2 3">DSM 53668</strain>
    </source>
</reference>